<proteinExistence type="predicted"/>
<keyword evidence="2" id="KW-1185">Reference proteome</keyword>
<dbReference type="Proteomes" id="UP000253472">
    <property type="component" value="Unassembled WGS sequence"/>
</dbReference>
<dbReference type="AlphaFoldDB" id="A0A367YG80"/>
<evidence type="ECO:0000313" key="2">
    <source>
        <dbReference type="Proteomes" id="UP000253472"/>
    </source>
</evidence>
<accession>A0A367YG80</accession>
<protein>
    <submittedName>
        <fullName evidence="1">Uncharacterized protein</fullName>
    </submittedName>
</protein>
<comment type="caution">
    <text evidence="1">The sequence shown here is derived from an EMBL/GenBank/DDBJ whole genome shotgun (WGS) entry which is preliminary data.</text>
</comment>
<dbReference type="EMBL" id="QLNQ01000021">
    <property type="protein sequence ID" value="RCK64848.1"/>
    <property type="molecule type" value="Genomic_DNA"/>
</dbReference>
<name>A0A367YG80_9ASCO</name>
<reference evidence="1 2" key="1">
    <citation type="submission" date="2018-06" db="EMBL/GenBank/DDBJ databases">
        <title>Whole genome sequencing of Candida tropicalis (genome annotated by CSBL at Korea University).</title>
        <authorList>
            <person name="Ahn J."/>
        </authorList>
    </citation>
    <scope>NUCLEOTIDE SEQUENCE [LARGE SCALE GENOMIC DNA]</scope>
    <source>
        <strain evidence="1 2">ATCC 20962</strain>
    </source>
</reference>
<organism evidence="1 2">
    <name type="scientific">Candida viswanathii</name>
    <dbReference type="NCBI Taxonomy" id="5486"/>
    <lineage>
        <taxon>Eukaryota</taxon>
        <taxon>Fungi</taxon>
        <taxon>Dikarya</taxon>
        <taxon>Ascomycota</taxon>
        <taxon>Saccharomycotina</taxon>
        <taxon>Pichiomycetes</taxon>
        <taxon>Debaryomycetaceae</taxon>
        <taxon>Candida/Lodderomyces clade</taxon>
        <taxon>Candida</taxon>
    </lineage>
</organism>
<gene>
    <name evidence="1" type="ORF">Cantr_00655</name>
</gene>
<evidence type="ECO:0000313" key="1">
    <source>
        <dbReference type="EMBL" id="RCK64848.1"/>
    </source>
</evidence>
<sequence>MFNFYQMYLEAAIAKTYAIPIVSFDLLFTQRWLSLIAKFSIKKGEERGPILILWSLLINV</sequence>